<accession>A0AA86W2M2</accession>
<sequence>MRETEEEILIFGQSILNSEKLQPNYLNNYHQLNSKKFAPVFVRVELIITPLSYV</sequence>
<proteinExistence type="predicted"/>
<evidence type="ECO:0000313" key="2">
    <source>
        <dbReference type="Proteomes" id="UP001189624"/>
    </source>
</evidence>
<reference evidence="1" key="1">
    <citation type="submission" date="2023-10" db="EMBL/GenBank/DDBJ databases">
        <authorList>
            <person name="Domelevo Entfellner J.-B."/>
        </authorList>
    </citation>
    <scope>NUCLEOTIDE SEQUENCE</scope>
</reference>
<keyword evidence="2" id="KW-1185">Reference proteome</keyword>
<protein>
    <submittedName>
        <fullName evidence="1">Uncharacterized protein</fullName>
    </submittedName>
</protein>
<dbReference type="Gramene" id="rna-AYBTSS11_LOCUS29199">
    <property type="protein sequence ID" value="CAJ1977053.1"/>
    <property type="gene ID" value="gene-AYBTSS11_LOCUS29199"/>
</dbReference>
<gene>
    <name evidence="1" type="ORF">AYBTSS11_LOCUS29199</name>
</gene>
<dbReference type="Proteomes" id="UP001189624">
    <property type="component" value="Chromosome 10"/>
</dbReference>
<dbReference type="AlphaFoldDB" id="A0AA86W2M2"/>
<evidence type="ECO:0000313" key="1">
    <source>
        <dbReference type="EMBL" id="CAJ1977053.1"/>
    </source>
</evidence>
<organism evidence="1 2">
    <name type="scientific">Sphenostylis stenocarpa</name>
    <dbReference type="NCBI Taxonomy" id="92480"/>
    <lineage>
        <taxon>Eukaryota</taxon>
        <taxon>Viridiplantae</taxon>
        <taxon>Streptophyta</taxon>
        <taxon>Embryophyta</taxon>
        <taxon>Tracheophyta</taxon>
        <taxon>Spermatophyta</taxon>
        <taxon>Magnoliopsida</taxon>
        <taxon>eudicotyledons</taxon>
        <taxon>Gunneridae</taxon>
        <taxon>Pentapetalae</taxon>
        <taxon>rosids</taxon>
        <taxon>fabids</taxon>
        <taxon>Fabales</taxon>
        <taxon>Fabaceae</taxon>
        <taxon>Papilionoideae</taxon>
        <taxon>50 kb inversion clade</taxon>
        <taxon>NPAAA clade</taxon>
        <taxon>indigoferoid/millettioid clade</taxon>
        <taxon>Phaseoleae</taxon>
        <taxon>Sphenostylis</taxon>
    </lineage>
</organism>
<name>A0AA86W2M2_9FABA</name>
<dbReference type="EMBL" id="OY731407">
    <property type="protein sequence ID" value="CAJ1977053.1"/>
    <property type="molecule type" value="Genomic_DNA"/>
</dbReference>